<proteinExistence type="predicted"/>
<dbReference type="EMBL" id="DROP01000114">
    <property type="protein sequence ID" value="HHI88638.1"/>
    <property type="molecule type" value="Genomic_DNA"/>
</dbReference>
<feature type="signal peptide" evidence="1">
    <location>
        <begin position="1"/>
        <end position="17"/>
    </location>
</feature>
<feature type="chain" id="PRO_5031260187" evidence="1">
    <location>
        <begin position="18"/>
        <end position="66"/>
    </location>
</feature>
<keyword evidence="1" id="KW-0732">Signal</keyword>
<gene>
    <name evidence="2" type="ORF">ENK01_01675</name>
</gene>
<dbReference type="AlphaFoldDB" id="A0A7V5NWZ7"/>
<dbReference type="PROSITE" id="PS51257">
    <property type="entry name" value="PROKAR_LIPOPROTEIN"/>
    <property type="match status" value="1"/>
</dbReference>
<name>A0A7V5NWZ7_9PROT</name>
<sequence>MNIFFKAVLVGTLVSLAACQDANTPAPEANLMIMLTKASDGANDASFIEVSGDENCAQRVKAARAV</sequence>
<protein>
    <submittedName>
        <fullName evidence="2">Uncharacterized protein</fullName>
    </submittedName>
</protein>
<organism evidence="2">
    <name type="scientific">Hellea balneolensis</name>
    <dbReference type="NCBI Taxonomy" id="287478"/>
    <lineage>
        <taxon>Bacteria</taxon>
        <taxon>Pseudomonadati</taxon>
        <taxon>Pseudomonadota</taxon>
        <taxon>Alphaproteobacteria</taxon>
        <taxon>Maricaulales</taxon>
        <taxon>Robiginitomaculaceae</taxon>
        <taxon>Hellea</taxon>
    </lineage>
</organism>
<comment type="caution">
    <text evidence="2">The sequence shown here is derived from an EMBL/GenBank/DDBJ whole genome shotgun (WGS) entry which is preliminary data.</text>
</comment>
<evidence type="ECO:0000256" key="1">
    <source>
        <dbReference type="SAM" id="SignalP"/>
    </source>
</evidence>
<accession>A0A7V5NWZ7</accession>
<evidence type="ECO:0000313" key="2">
    <source>
        <dbReference type="EMBL" id="HHI88638.1"/>
    </source>
</evidence>
<reference evidence="2" key="1">
    <citation type="journal article" date="2020" name="mSystems">
        <title>Genome- and Community-Level Interaction Insights into Carbon Utilization and Element Cycling Functions of Hydrothermarchaeota in Hydrothermal Sediment.</title>
        <authorList>
            <person name="Zhou Z."/>
            <person name="Liu Y."/>
            <person name="Xu W."/>
            <person name="Pan J."/>
            <person name="Luo Z.H."/>
            <person name="Li M."/>
        </authorList>
    </citation>
    <scope>NUCLEOTIDE SEQUENCE [LARGE SCALE GENOMIC DNA]</scope>
    <source>
        <strain evidence="2">HyVt-538</strain>
    </source>
</reference>
<dbReference type="Proteomes" id="UP000885806">
    <property type="component" value="Unassembled WGS sequence"/>
</dbReference>
<feature type="non-terminal residue" evidence="2">
    <location>
        <position position="66"/>
    </location>
</feature>